<dbReference type="PIRSF" id="PIRSF019455">
    <property type="entry name" value="CopR_AtkY"/>
    <property type="match status" value="1"/>
</dbReference>
<dbReference type="InterPro" id="IPR005650">
    <property type="entry name" value="BlaI_family"/>
</dbReference>
<evidence type="ECO:0000256" key="2">
    <source>
        <dbReference type="ARBA" id="ARBA00023015"/>
    </source>
</evidence>
<dbReference type="RefSeq" id="WP_166280812.1">
    <property type="nucleotide sequence ID" value="NZ_JTHE03000035.1"/>
</dbReference>
<evidence type="ECO:0000256" key="1">
    <source>
        <dbReference type="ARBA" id="ARBA00011046"/>
    </source>
</evidence>
<evidence type="ECO:0000256" key="3">
    <source>
        <dbReference type="ARBA" id="ARBA00023125"/>
    </source>
</evidence>
<proteinExistence type="inferred from homology"/>
<comment type="caution">
    <text evidence="5">The sequence shown here is derived from an EMBL/GenBank/DDBJ whole genome shotgun (WGS) entry which is preliminary data.</text>
</comment>
<dbReference type="InterPro" id="IPR036388">
    <property type="entry name" value="WH-like_DNA-bd_sf"/>
</dbReference>
<evidence type="ECO:0000313" key="6">
    <source>
        <dbReference type="Proteomes" id="UP000031561"/>
    </source>
</evidence>
<dbReference type="Gene3D" id="1.10.10.10">
    <property type="entry name" value="Winged helix-like DNA-binding domain superfamily/Winged helix DNA-binding domain"/>
    <property type="match status" value="1"/>
</dbReference>
<dbReference type="EMBL" id="JTHE03000035">
    <property type="protein sequence ID" value="MCM1982247.1"/>
    <property type="molecule type" value="Genomic_DNA"/>
</dbReference>
<reference evidence="5 6" key="1">
    <citation type="journal article" date="2015" name="Genome Announc.">
        <title>Draft Genome Sequence of Filamentous Marine Cyanobacterium Lyngbya confervoides Strain BDU141951.</title>
        <authorList>
            <person name="Chandrababunaidu M.M."/>
            <person name="Sen D."/>
            <person name="Tripathy S."/>
        </authorList>
    </citation>
    <scope>NUCLEOTIDE SEQUENCE [LARGE SCALE GENOMIC DNA]</scope>
    <source>
        <strain evidence="5 6">BDU141951</strain>
    </source>
</reference>
<evidence type="ECO:0000256" key="4">
    <source>
        <dbReference type="ARBA" id="ARBA00023163"/>
    </source>
</evidence>
<keyword evidence="4" id="KW-0804">Transcription</keyword>
<gene>
    <name evidence="5" type="ORF">QQ91_0005315</name>
</gene>
<sequence length="139" mass="15492">MAPFPNHSPTSLSLGPLESEILGILWHLEAGTVREIHELILADPDRELAYPSVTTVLNRLAKKGWVQCDRQAQAFIWRPLISEHEAQVLQAQQHLKDFLKVSHPDIVATFIESLDEASLAQLDAISAQIKAAREAKQDP</sequence>
<name>A0ABD4T0L1_9CYAN</name>
<accession>A0ABD4T0L1</accession>
<dbReference type="Pfam" id="PF03965">
    <property type="entry name" value="Penicillinase_R"/>
    <property type="match status" value="1"/>
</dbReference>
<dbReference type="Proteomes" id="UP000031561">
    <property type="component" value="Unassembled WGS sequence"/>
</dbReference>
<dbReference type="SUPFAM" id="SSF46785">
    <property type="entry name" value="Winged helix' DNA-binding domain"/>
    <property type="match status" value="1"/>
</dbReference>
<evidence type="ECO:0000313" key="5">
    <source>
        <dbReference type="EMBL" id="MCM1982247.1"/>
    </source>
</evidence>
<dbReference type="GO" id="GO:0003677">
    <property type="term" value="F:DNA binding"/>
    <property type="evidence" value="ECO:0007669"/>
    <property type="project" value="UniProtKB-KW"/>
</dbReference>
<keyword evidence="2" id="KW-0805">Transcription regulation</keyword>
<dbReference type="InterPro" id="IPR036390">
    <property type="entry name" value="WH_DNA-bd_sf"/>
</dbReference>
<organism evidence="5 6">
    <name type="scientific">Lyngbya confervoides BDU141951</name>
    <dbReference type="NCBI Taxonomy" id="1574623"/>
    <lineage>
        <taxon>Bacteria</taxon>
        <taxon>Bacillati</taxon>
        <taxon>Cyanobacteriota</taxon>
        <taxon>Cyanophyceae</taxon>
        <taxon>Oscillatoriophycideae</taxon>
        <taxon>Oscillatoriales</taxon>
        <taxon>Microcoleaceae</taxon>
        <taxon>Lyngbya</taxon>
    </lineage>
</organism>
<keyword evidence="6" id="KW-1185">Reference proteome</keyword>
<comment type="similarity">
    <text evidence="1">Belongs to the BlaI transcriptional regulatory family.</text>
</comment>
<protein>
    <submittedName>
        <fullName evidence="5">BlaI/MecI/CopY family transcriptional regulator</fullName>
    </submittedName>
</protein>
<dbReference type="AlphaFoldDB" id="A0ABD4T0L1"/>
<keyword evidence="3" id="KW-0238">DNA-binding</keyword>